<evidence type="ECO:0000256" key="1">
    <source>
        <dbReference type="SAM" id="MobiDB-lite"/>
    </source>
</evidence>
<sequence>MDSTKDQKKNAERLARVRENQRKSRARKQEYVNELEQRLAVYKEQAHQKDIEHRLATQKVEAENRHLRALLGSLGVSSASVQQYLQEADTGANINRKVAIPAIQRVEGENPLSLSRRDARRSNLSMAIPRVYKEEPETTELPAAVSSACSSTVAQPTDQPEAARSACTPTMVQSTEQQEAVRSACAPAVVQPTDQPEVARSACVSTMVQSTEQREAVRSACAPAVVQPTDQPPKQTPQEEDPALCGCRTDRENSEMVSDEDVLNSTLCAIAEEMINQYNTKGVDVDEIRRRIWSGFRAGANGTGCRVQNHILFQVLDDISSDV</sequence>
<evidence type="ECO:0008006" key="4">
    <source>
        <dbReference type="Google" id="ProtNLM"/>
    </source>
</evidence>
<dbReference type="Proteomes" id="UP001220256">
    <property type="component" value="Unassembled WGS sequence"/>
</dbReference>
<dbReference type="Gene3D" id="1.20.5.170">
    <property type="match status" value="1"/>
</dbReference>
<dbReference type="PANTHER" id="PTHR42070:SF1">
    <property type="entry name" value="FILAMENT ASSOCIATED PROTEIN, PUTATIVE (AFU_ORTHOLOGUE AFUA_8G06630)-RELATED"/>
    <property type="match status" value="1"/>
</dbReference>
<accession>A0ABQ8W5D1</accession>
<dbReference type="CDD" id="cd14688">
    <property type="entry name" value="bZIP_YAP"/>
    <property type="match status" value="1"/>
</dbReference>
<organism evidence="2 3">
    <name type="scientific">Penicillium chrysogenum</name>
    <name type="common">Penicillium notatum</name>
    <dbReference type="NCBI Taxonomy" id="5076"/>
    <lineage>
        <taxon>Eukaryota</taxon>
        <taxon>Fungi</taxon>
        <taxon>Dikarya</taxon>
        <taxon>Ascomycota</taxon>
        <taxon>Pezizomycotina</taxon>
        <taxon>Eurotiomycetes</taxon>
        <taxon>Eurotiomycetidae</taxon>
        <taxon>Eurotiales</taxon>
        <taxon>Aspergillaceae</taxon>
        <taxon>Penicillium</taxon>
        <taxon>Penicillium chrysogenum species complex</taxon>
    </lineage>
</organism>
<keyword evidence="3" id="KW-1185">Reference proteome</keyword>
<reference evidence="2 3" key="1">
    <citation type="journal article" date="2023" name="IMA Fungus">
        <title>Comparative genomic study of the Penicillium genus elucidates a diverse pangenome and 15 lateral gene transfer events.</title>
        <authorList>
            <person name="Petersen C."/>
            <person name="Sorensen T."/>
            <person name="Nielsen M.R."/>
            <person name="Sondergaard T.E."/>
            <person name="Sorensen J.L."/>
            <person name="Fitzpatrick D.A."/>
            <person name="Frisvad J.C."/>
            <person name="Nielsen K.L."/>
        </authorList>
    </citation>
    <scope>NUCLEOTIDE SEQUENCE [LARGE SCALE GENOMIC DNA]</scope>
    <source>
        <strain evidence="2 3">IBT 3361</strain>
    </source>
</reference>
<evidence type="ECO:0000313" key="2">
    <source>
        <dbReference type="EMBL" id="KAJ5255478.1"/>
    </source>
</evidence>
<name>A0ABQ8W5D1_PENCH</name>
<dbReference type="PANTHER" id="PTHR42070">
    <property type="entry name" value="FILAMENT ASSOCIATED PROTEIN, PUTATIVE (AFU_ORTHOLOGUE AFUA_8G06630)-RELATED"/>
    <property type="match status" value="1"/>
</dbReference>
<dbReference type="EMBL" id="JAPVEB010000010">
    <property type="protein sequence ID" value="KAJ5255478.1"/>
    <property type="molecule type" value="Genomic_DNA"/>
</dbReference>
<gene>
    <name evidence="2" type="ORF">N7505_010629</name>
</gene>
<proteinExistence type="predicted"/>
<feature type="region of interest" description="Disordered" evidence="1">
    <location>
        <begin position="1"/>
        <end position="29"/>
    </location>
</feature>
<protein>
    <recommendedName>
        <fullName evidence="4">BZIP domain-containing protein</fullName>
    </recommendedName>
</protein>
<evidence type="ECO:0000313" key="3">
    <source>
        <dbReference type="Proteomes" id="UP001220256"/>
    </source>
</evidence>
<comment type="caution">
    <text evidence="2">The sequence shown here is derived from an EMBL/GenBank/DDBJ whole genome shotgun (WGS) entry which is preliminary data.</text>
</comment>